<dbReference type="Gene3D" id="1.10.443.10">
    <property type="entry name" value="Intergrase catalytic core"/>
    <property type="match status" value="1"/>
</dbReference>
<evidence type="ECO:0000256" key="2">
    <source>
        <dbReference type="ARBA" id="ARBA00023125"/>
    </source>
</evidence>
<dbReference type="RefSeq" id="WP_114205614.1">
    <property type="nucleotide sequence ID" value="NZ_CP030840.1"/>
</dbReference>
<evidence type="ECO:0000256" key="3">
    <source>
        <dbReference type="ARBA" id="ARBA00023172"/>
    </source>
</evidence>
<dbReference type="Proteomes" id="UP000253606">
    <property type="component" value="Chromosome"/>
</dbReference>
<dbReference type="PROSITE" id="PS51898">
    <property type="entry name" value="TYR_RECOMBINASE"/>
    <property type="match status" value="1"/>
</dbReference>
<dbReference type="Pfam" id="PF00589">
    <property type="entry name" value="Phage_integrase"/>
    <property type="match status" value="1"/>
</dbReference>
<proteinExistence type="inferred from homology"/>
<organism evidence="5 6">
    <name type="scientific">Acidisarcina polymorpha</name>
    <dbReference type="NCBI Taxonomy" id="2211140"/>
    <lineage>
        <taxon>Bacteria</taxon>
        <taxon>Pseudomonadati</taxon>
        <taxon>Acidobacteriota</taxon>
        <taxon>Terriglobia</taxon>
        <taxon>Terriglobales</taxon>
        <taxon>Acidobacteriaceae</taxon>
        <taxon>Acidisarcina</taxon>
    </lineage>
</organism>
<sequence>MSVLKKEKGVYEVRWREGGRHKSAKVHGSDELAKKVERKKLSLRDENRHLDVRKEVNYSMSDLIDRYWLHYGSKKASADREKSIVEGIRAELGRMFVREVDGVDVQRWYENLTGKRGLAENTAVRHFNVMHHLMKKASTIWSKETGLERNPADMVEVRRPDDSRERFLSKEELERLKVALDEKMFRKGTKDLNQTNLRMRLIVLIAVSTGMRSSEVHRLRWSDVLYREELIAVRAKLKKGKERYVPMTSELAEEIRRCPAVIGEDRIFPPTRGDKSGRQRLEGSFEDVLTRARIRNFWFHDLRHTFASWYMMNGGDLYELAKLLGHSNIKMTERYAKLGRAHITKTGTTAKVLWSMMESKPVEQGAVQVGKFA</sequence>
<protein>
    <submittedName>
        <fullName evidence="5">Phage integrase</fullName>
    </submittedName>
</protein>
<dbReference type="InterPro" id="IPR013762">
    <property type="entry name" value="Integrase-like_cat_sf"/>
</dbReference>
<dbReference type="AlphaFoldDB" id="A0A2Z5FTV4"/>
<dbReference type="GO" id="GO:0015074">
    <property type="term" value="P:DNA integration"/>
    <property type="evidence" value="ECO:0007669"/>
    <property type="project" value="InterPro"/>
</dbReference>
<dbReference type="InterPro" id="IPR010998">
    <property type="entry name" value="Integrase_recombinase_N"/>
</dbReference>
<dbReference type="CDD" id="cd00796">
    <property type="entry name" value="INT_Rci_Hp1_C"/>
    <property type="match status" value="1"/>
</dbReference>
<dbReference type="PANTHER" id="PTHR30349:SF64">
    <property type="entry name" value="PROPHAGE INTEGRASE INTD-RELATED"/>
    <property type="match status" value="1"/>
</dbReference>
<keyword evidence="3" id="KW-0233">DNA recombination</keyword>
<evidence type="ECO:0000256" key="1">
    <source>
        <dbReference type="ARBA" id="ARBA00008857"/>
    </source>
</evidence>
<dbReference type="PANTHER" id="PTHR30349">
    <property type="entry name" value="PHAGE INTEGRASE-RELATED"/>
    <property type="match status" value="1"/>
</dbReference>
<dbReference type="EMBL" id="CP030840">
    <property type="protein sequence ID" value="AXC09865.1"/>
    <property type="molecule type" value="Genomic_DNA"/>
</dbReference>
<comment type="similarity">
    <text evidence="1">Belongs to the 'phage' integrase family.</text>
</comment>
<dbReference type="SUPFAM" id="SSF56349">
    <property type="entry name" value="DNA breaking-rejoining enzymes"/>
    <property type="match status" value="1"/>
</dbReference>
<dbReference type="InterPro" id="IPR002104">
    <property type="entry name" value="Integrase_catalytic"/>
</dbReference>
<evidence type="ECO:0000313" key="5">
    <source>
        <dbReference type="EMBL" id="AXC09865.1"/>
    </source>
</evidence>
<dbReference type="Gene3D" id="1.10.150.130">
    <property type="match status" value="1"/>
</dbReference>
<dbReference type="OrthoDB" id="9803188at2"/>
<dbReference type="KEGG" id="abas:ACPOL_0490"/>
<evidence type="ECO:0000259" key="4">
    <source>
        <dbReference type="PROSITE" id="PS51898"/>
    </source>
</evidence>
<feature type="domain" description="Tyr recombinase" evidence="4">
    <location>
        <begin position="163"/>
        <end position="348"/>
    </location>
</feature>
<dbReference type="GO" id="GO:0006310">
    <property type="term" value="P:DNA recombination"/>
    <property type="evidence" value="ECO:0007669"/>
    <property type="project" value="UniProtKB-KW"/>
</dbReference>
<dbReference type="InterPro" id="IPR050090">
    <property type="entry name" value="Tyrosine_recombinase_XerCD"/>
</dbReference>
<keyword evidence="6" id="KW-1185">Reference proteome</keyword>
<gene>
    <name evidence="5" type="ORF">ACPOL_0490</name>
</gene>
<keyword evidence="2" id="KW-0238">DNA-binding</keyword>
<dbReference type="InterPro" id="IPR011010">
    <property type="entry name" value="DNA_brk_join_enz"/>
</dbReference>
<name>A0A2Z5FTV4_9BACT</name>
<reference evidence="5 6" key="1">
    <citation type="journal article" date="2018" name="Front. Microbiol.">
        <title>Hydrolytic Capabilities as a Key to Environmental Success: Chitinolytic and Cellulolytic Acidobacteria From Acidic Sub-arctic Soils and Boreal Peatlands.</title>
        <authorList>
            <person name="Belova S.E."/>
            <person name="Ravin N.V."/>
            <person name="Pankratov T.A."/>
            <person name="Rakitin A.L."/>
            <person name="Ivanova A.A."/>
            <person name="Beletsky A.V."/>
            <person name="Mardanov A.V."/>
            <person name="Sinninghe Damste J.S."/>
            <person name="Dedysh S.N."/>
        </authorList>
    </citation>
    <scope>NUCLEOTIDE SEQUENCE [LARGE SCALE GENOMIC DNA]</scope>
    <source>
        <strain evidence="5 6">SBC82</strain>
    </source>
</reference>
<accession>A0A2Z5FTV4</accession>
<dbReference type="GO" id="GO:0003677">
    <property type="term" value="F:DNA binding"/>
    <property type="evidence" value="ECO:0007669"/>
    <property type="project" value="UniProtKB-KW"/>
</dbReference>
<evidence type="ECO:0000313" key="6">
    <source>
        <dbReference type="Proteomes" id="UP000253606"/>
    </source>
</evidence>